<organism evidence="2 3">
    <name type="scientific">Pseudomyxococcus hansupus</name>
    <dbReference type="NCBI Taxonomy" id="1297742"/>
    <lineage>
        <taxon>Bacteria</taxon>
        <taxon>Pseudomonadati</taxon>
        <taxon>Myxococcota</taxon>
        <taxon>Myxococcia</taxon>
        <taxon>Myxococcales</taxon>
        <taxon>Cystobacterineae</taxon>
        <taxon>Myxococcaceae</taxon>
        <taxon>Pseudomyxococcus</taxon>
    </lineage>
</organism>
<evidence type="ECO:0000313" key="2">
    <source>
        <dbReference type="EMBL" id="AKQ63136.1"/>
    </source>
</evidence>
<evidence type="ECO:0000256" key="1">
    <source>
        <dbReference type="SAM" id="MobiDB-lite"/>
    </source>
</evidence>
<reference evidence="2 3" key="1">
    <citation type="journal article" date="2016" name="PLoS ONE">
        <title>Complete Genome Sequence and Comparative Genomics of a Novel Myxobacterium Myxococcus hansupus.</title>
        <authorList>
            <person name="Sharma G."/>
            <person name="Narwani T."/>
            <person name="Subramanian S."/>
        </authorList>
    </citation>
    <scope>NUCLEOTIDE SEQUENCE [LARGE SCALE GENOMIC DNA]</scope>
    <source>
        <strain evidence="3">mixupus</strain>
    </source>
</reference>
<gene>
    <name evidence="2" type="ORF">A176_000048</name>
</gene>
<keyword evidence="3" id="KW-1185">Reference proteome</keyword>
<accession>A0A0H4WIK4</accession>
<dbReference type="KEGG" id="mym:A176_000048"/>
<dbReference type="STRING" id="1297742.A176_000048"/>
<proteinExistence type="predicted"/>
<dbReference type="EMBL" id="CP012109">
    <property type="protein sequence ID" value="AKQ63136.1"/>
    <property type="molecule type" value="Genomic_DNA"/>
</dbReference>
<feature type="region of interest" description="Disordered" evidence="1">
    <location>
        <begin position="1"/>
        <end position="32"/>
    </location>
</feature>
<dbReference type="PATRIC" id="fig|1297742.4.peg.49"/>
<name>A0A0H4WIK4_9BACT</name>
<evidence type="ECO:0000313" key="3">
    <source>
        <dbReference type="Proteomes" id="UP000009026"/>
    </source>
</evidence>
<sequence length="83" mass="8608">MLQGCGAERRSLTTRRPGPSTGSVAKAGTGTSCPLKRAGRVGGCEDSQEMRRRSFVGVAETRPPSPGLAFSQRGGALYWGAPA</sequence>
<dbReference type="Proteomes" id="UP000009026">
    <property type="component" value="Chromosome"/>
</dbReference>
<dbReference type="AlphaFoldDB" id="A0A0H4WIK4"/>
<protein>
    <submittedName>
        <fullName evidence="2">Uncharacterized protein</fullName>
    </submittedName>
</protein>